<dbReference type="PRINTS" id="PR00937">
    <property type="entry name" value="TBOX"/>
</dbReference>
<sequence length="607" mass="70002">MSLPTSDTENLSPKAAAFSIASLLTKTFAENSGTRKTSELNPPLMDLKEKGNWWNDCQSDRSPQKTKSPSFLRPASEDHSIKNILNNEQPQSEKYGGVKRGGIRRNTSIFDPLQQFAACCDLVRNLDTFNNTSSYCPPQMRVMEMHREVQVAMQQSDLWWKFYACGTEMVITRTGRRMFPTLALSFLGMDPRRFYSVHVDIVPVDGYAYTFVNNMWQINGMASEMHALPYIQSYQADEVAHTGLYWMKNGVDFKKVRLTNRRVGPFKDGELHLSPNRKYQPRIHVVEETEEGVKVSCSTYVFPETTFIAVTTYQNEELIQMKIDHNPFAKGFRDKGSRYTGHPVHEQTRNHRHHLTPNDKPMISPYKRYVDDIYFQTTNEETAHHFHHVINNEHPNLKFEIKKPETTPSGMSLSLLDFKVTISKDGNSSFEFYRKPPKKPLFVHYQSAIPTKSKLNFIRNERKRIEDRCSSHISATQHQNTFDNILCRQGNPENNVEQSKRPQHPQRNSQPANTEWSYLKIPYISELLNHRISNIFRKENIPIRISHKFFTLRQALSHTPKYANASETSGPSLTPDYVYVVMQYTSSYVTAAINNTLVARHASSLTA</sequence>
<dbReference type="PROSITE" id="PS01283">
    <property type="entry name" value="TBOX_1"/>
    <property type="match status" value="1"/>
</dbReference>
<feature type="domain" description="T-box" evidence="8">
    <location>
        <begin position="153"/>
        <end position="334"/>
    </location>
</feature>
<keyword evidence="3 6" id="KW-0238">DNA-binding</keyword>
<dbReference type="InterPro" id="IPR001699">
    <property type="entry name" value="TF_T-box"/>
</dbReference>
<dbReference type="OrthoDB" id="7442607at2759"/>
<comment type="caution">
    <text evidence="6">Lacks conserved residue(s) required for the propagation of feature annotation.</text>
</comment>
<dbReference type="GO" id="GO:0045893">
    <property type="term" value="P:positive regulation of DNA-templated transcription"/>
    <property type="evidence" value="ECO:0007669"/>
    <property type="project" value="InterPro"/>
</dbReference>
<name>A0A2B4SHU4_STYPI</name>
<evidence type="ECO:0000259" key="8">
    <source>
        <dbReference type="PROSITE" id="PS50252"/>
    </source>
</evidence>
<comment type="caution">
    <text evidence="9">The sequence shown here is derived from an EMBL/GenBank/DDBJ whole genome shotgun (WGS) entry which is preliminary data.</text>
</comment>
<feature type="region of interest" description="Disordered" evidence="7">
    <location>
        <begin position="56"/>
        <end position="98"/>
    </location>
</feature>
<evidence type="ECO:0000313" key="10">
    <source>
        <dbReference type="Proteomes" id="UP000225706"/>
    </source>
</evidence>
<accession>A0A2B4SHU4</accession>
<dbReference type="GO" id="GO:0000785">
    <property type="term" value="C:chromatin"/>
    <property type="evidence" value="ECO:0007669"/>
    <property type="project" value="TreeGrafter"/>
</dbReference>
<evidence type="ECO:0000256" key="4">
    <source>
        <dbReference type="ARBA" id="ARBA00023163"/>
    </source>
</evidence>
<dbReference type="Gene3D" id="2.60.40.820">
    <property type="entry name" value="Transcription factor, T-box"/>
    <property type="match status" value="1"/>
</dbReference>
<keyword evidence="10" id="KW-1185">Reference proteome</keyword>
<evidence type="ECO:0000256" key="6">
    <source>
        <dbReference type="PROSITE-ProRule" id="PRU00201"/>
    </source>
</evidence>
<dbReference type="PANTHER" id="PTHR11267">
    <property type="entry name" value="T-BOX PROTEIN-RELATED"/>
    <property type="match status" value="1"/>
</dbReference>
<dbReference type="SMART" id="SM00425">
    <property type="entry name" value="TBOX"/>
    <property type="match status" value="1"/>
</dbReference>
<dbReference type="SUPFAM" id="SSF49417">
    <property type="entry name" value="p53-like transcription factors"/>
    <property type="match status" value="1"/>
</dbReference>
<comment type="subcellular location">
    <subcellularLocation>
        <location evidence="1 6">Nucleus</location>
    </subcellularLocation>
</comment>
<dbReference type="GO" id="GO:0005634">
    <property type="term" value="C:nucleus"/>
    <property type="evidence" value="ECO:0007669"/>
    <property type="project" value="UniProtKB-SubCell"/>
</dbReference>
<reference evidence="10" key="1">
    <citation type="journal article" date="2017" name="bioRxiv">
        <title>Comparative analysis of the genomes of Stylophora pistillata and Acropora digitifera provides evidence for extensive differences between species of corals.</title>
        <authorList>
            <person name="Voolstra C.R."/>
            <person name="Li Y."/>
            <person name="Liew Y.J."/>
            <person name="Baumgarten S."/>
            <person name="Zoccola D."/>
            <person name="Flot J.-F."/>
            <person name="Tambutte S."/>
            <person name="Allemand D."/>
            <person name="Aranda M."/>
        </authorList>
    </citation>
    <scope>NUCLEOTIDE SEQUENCE [LARGE SCALE GENOMIC DNA]</scope>
</reference>
<evidence type="ECO:0000256" key="5">
    <source>
        <dbReference type="ARBA" id="ARBA00023242"/>
    </source>
</evidence>
<evidence type="ECO:0000313" key="9">
    <source>
        <dbReference type="EMBL" id="PFX28148.1"/>
    </source>
</evidence>
<dbReference type="InterPro" id="IPR008967">
    <property type="entry name" value="p53-like_TF_DNA-bd_sf"/>
</dbReference>
<gene>
    <name evidence="9" type="primary">tbx5a</name>
    <name evidence="9" type="ORF">AWC38_SpisGene7124</name>
</gene>
<feature type="region of interest" description="Disordered" evidence="7">
    <location>
        <begin position="487"/>
        <end position="513"/>
    </location>
</feature>
<dbReference type="PROSITE" id="PS50252">
    <property type="entry name" value="TBOX_3"/>
    <property type="match status" value="1"/>
</dbReference>
<evidence type="ECO:0000256" key="7">
    <source>
        <dbReference type="SAM" id="MobiDB-lite"/>
    </source>
</evidence>
<feature type="region of interest" description="Disordered" evidence="7">
    <location>
        <begin position="338"/>
        <end position="361"/>
    </location>
</feature>
<feature type="compositionally biased region" description="Basic and acidic residues" evidence="7">
    <location>
        <begin position="338"/>
        <end position="349"/>
    </location>
</feature>
<dbReference type="CDD" id="cd00182">
    <property type="entry name" value="T-box"/>
    <property type="match status" value="1"/>
</dbReference>
<feature type="compositionally biased region" description="Polar residues" evidence="7">
    <location>
        <begin position="83"/>
        <end position="92"/>
    </location>
</feature>
<dbReference type="EMBL" id="LSMT01000089">
    <property type="protein sequence ID" value="PFX28148.1"/>
    <property type="molecule type" value="Genomic_DNA"/>
</dbReference>
<dbReference type="Pfam" id="PF00907">
    <property type="entry name" value="T-box"/>
    <property type="match status" value="1"/>
</dbReference>
<dbReference type="InterPro" id="IPR036960">
    <property type="entry name" value="T-box_sf"/>
</dbReference>
<dbReference type="GO" id="GO:0001708">
    <property type="term" value="P:cell fate specification"/>
    <property type="evidence" value="ECO:0007669"/>
    <property type="project" value="TreeGrafter"/>
</dbReference>
<evidence type="ECO:0000256" key="3">
    <source>
        <dbReference type="ARBA" id="ARBA00023125"/>
    </source>
</evidence>
<dbReference type="GO" id="GO:0000981">
    <property type="term" value="F:DNA-binding transcription factor activity, RNA polymerase II-specific"/>
    <property type="evidence" value="ECO:0007669"/>
    <property type="project" value="TreeGrafter"/>
</dbReference>
<dbReference type="PANTHER" id="PTHR11267:SF181">
    <property type="entry name" value="OPTOMOTOR-BLIND PROTEIN"/>
    <property type="match status" value="1"/>
</dbReference>
<keyword evidence="4" id="KW-0804">Transcription</keyword>
<dbReference type="Proteomes" id="UP000225706">
    <property type="component" value="Unassembled WGS sequence"/>
</dbReference>
<proteinExistence type="predicted"/>
<organism evidence="9 10">
    <name type="scientific">Stylophora pistillata</name>
    <name type="common">Smooth cauliflower coral</name>
    <dbReference type="NCBI Taxonomy" id="50429"/>
    <lineage>
        <taxon>Eukaryota</taxon>
        <taxon>Metazoa</taxon>
        <taxon>Cnidaria</taxon>
        <taxon>Anthozoa</taxon>
        <taxon>Hexacorallia</taxon>
        <taxon>Scleractinia</taxon>
        <taxon>Astrocoeniina</taxon>
        <taxon>Pocilloporidae</taxon>
        <taxon>Stylophora</taxon>
    </lineage>
</organism>
<dbReference type="GO" id="GO:0000978">
    <property type="term" value="F:RNA polymerase II cis-regulatory region sequence-specific DNA binding"/>
    <property type="evidence" value="ECO:0007669"/>
    <property type="project" value="InterPro"/>
</dbReference>
<dbReference type="AlphaFoldDB" id="A0A2B4SHU4"/>
<evidence type="ECO:0000256" key="1">
    <source>
        <dbReference type="ARBA" id="ARBA00004123"/>
    </source>
</evidence>
<protein>
    <submittedName>
        <fullName evidence="9">T-box transcription factor TBX5-A</fullName>
    </submittedName>
</protein>
<keyword evidence="5 6" id="KW-0539">Nucleus</keyword>
<dbReference type="InterPro" id="IPR018186">
    <property type="entry name" value="TF_T-box_CS"/>
</dbReference>
<evidence type="ECO:0000256" key="2">
    <source>
        <dbReference type="ARBA" id="ARBA00023015"/>
    </source>
</evidence>
<keyword evidence="2" id="KW-0805">Transcription regulation</keyword>
<dbReference type="InterPro" id="IPR046360">
    <property type="entry name" value="T-box_DNA-bd"/>
</dbReference>